<gene>
    <name evidence="1" type="ORF">CKAH01_01312</name>
</gene>
<keyword evidence="2" id="KW-1185">Reference proteome</keyword>
<comment type="caution">
    <text evidence="1">The sequence shown here is derived from an EMBL/GenBank/DDBJ whole genome shotgun (WGS) entry which is preliminary data.</text>
</comment>
<accession>A0AAD9YCN3</accession>
<dbReference type="Proteomes" id="UP001281614">
    <property type="component" value="Unassembled WGS sequence"/>
</dbReference>
<name>A0AAD9YCN3_COLKA</name>
<proteinExistence type="predicted"/>
<reference evidence="1" key="1">
    <citation type="submission" date="2023-02" db="EMBL/GenBank/DDBJ databases">
        <title>Colletotrichum kahawae CIFC_Que2 genome sequencing and assembly.</title>
        <authorList>
            <person name="Baroncelli R."/>
        </authorList>
    </citation>
    <scope>NUCLEOTIDE SEQUENCE</scope>
    <source>
        <strain evidence="1">CIFC_Que2</strain>
    </source>
</reference>
<protein>
    <submittedName>
        <fullName evidence="1">Uncharacterized protein</fullName>
    </submittedName>
</protein>
<dbReference type="EMBL" id="VYYT01000222">
    <property type="protein sequence ID" value="KAK2755420.1"/>
    <property type="molecule type" value="Genomic_DNA"/>
</dbReference>
<sequence>MQRSTAVSEAGERARRPRLYTNALRLPRRHLWYRGSLRRALSASPLPTNKSTSWRVVSSAPAAIRAPSAGSGWRASCAETPSSRR</sequence>
<evidence type="ECO:0000313" key="1">
    <source>
        <dbReference type="EMBL" id="KAK2755420.1"/>
    </source>
</evidence>
<dbReference type="AlphaFoldDB" id="A0AAD9YCN3"/>
<evidence type="ECO:0000313" key="2">
    <source>
        <dbReference type="Proteomes" id="UP001281614"/>
    </source>
</evidence>
<organism evidence="1 2">
    <name type="scientific">Colletotrichum kahawae</name>
    <name type="common">Coffee berry disease fungus</name>
    <dbReference type="NCBI Taxonomy" id="34407"/>
    <lineage>
        <taxon>Eukaryota</taxon>
        <taxon>Fungi</taxon>
        <taxon>Dikarya</taxon>
        <taxon>Ascomycota</taxon>
        <taxon>Pezizomycotina</taxon>
        <taxon>Sordariomycetes</taxon>
        <taxon>Hypocreomycetidae</taxon>
        <taxon>Glomerellales</taxon>
        <taxon>Glomerellaceae</taxon>
        <taxon>Colletotrichum</taxon>
        <taxon>Colletotrichum gloeosporioides species complex</taxon>
    </lineage>
</organism>